<evidence type="ECO:0000256" key="1">
    <source>
        <dbReference type="ARBA" id="ARBA00000085"/>
    </source>
</evidence>
<dbReference type="SMART" id="SM00387">
    <property type="entry name" value="HATPase_c"/>
    <property type="match status" value="1"/>
</dbReference>
<dbReference type="Gene3D" id="3.30.565.10">
    <property type="entry name" value="Histidine kinase-like ATPase, C-terminal domain"/>
    <property type="match status" value="1"/>
</dbReference>
<dbReference type="Gene3D" id="1.10.287.130">
    <property type="match status" value="1"/>
</dbReference>
<evidence type="ECO:0000259" key="6">
    <source>
        <dbReference type="PROSITE" id="PS50109"/>
    </source>
</evidence>
<feature type="domain" description="Response regulatory" evidence="7">
    <location>
        <begin position="132"/>
        <end position="248"/>
    </location>
</feature>
<dbReference type="RefSeq" id="WP_261693632.1">
    <property type="nucleotide sequence ID" value="NZ_CP104694.1"/>
</dbReference>
<comment type="catalytic activity">
    <reaction evidence="1">
        <text>ATP + protein L-histidine = ADP + protein N-phospho-L-histidine.</text>
        <dbReference type="EC" id="2.7.13.3"/>
    </reaction>
</comment>
<feature type="domain" description="Response regulatory" evidence="7">
    <location>
        <begin position="4"/>
        <end position="120"/>
    </location>
</feature>
<dbReference type="EC" id="2.7.13.3" evidence="2"/>
<keyword evidence="5" id="KW-0175">Coiled coil</keyword>
<dbReference type="Gene3D" id="3.40.50.2300">
    <property type="match status" value="3"/>
</dbReference>
<dbReference type="Pfam" id="PF00072">
    <property type="entry name" value="Response_reg"/>
    <property type="match status" value="3"/>
</dbReference>
<dbReference type="InterPro" id="IPR011006">
    <property type="entry name" value="CheY-like_superfamily"/>
</dbReference>
<dbReference type="InterPro" id="IPR036890">
    <property type="entry name" value="HATPase_C_sf"/>
</dbReference>
<evidence type="ECO:0000256" key="2">
    <source>
        <dbReference type="ARBA" id="ARBA00012438"/>
    </source>
</evidence>
<feature type="modified residue" description="4-aspartylphosphate" evidence="4">
    <location>
        <position position="181"/>
    </location>
</feature>
<evidence type="ECO:0000256" key="3">
    <source>
        <dbReference type="ARBA" id="ARBA00022553"/>
    </source>
</evidence>
<dbReference type="InterPro" id="IPR036097">
    <property type="entry name" value="HisK_dim/P_sf"/>
</dbReference>
<dbReference type="InterPro" id="IPR005467">
    <property type="entry name" value="His_kinase_dom"/>
</dbReference>
<dbReference type="SMART" id="SM00448">
    <property type="entry name" value="REC"/>
    <property type="match status" value="3"/>
</dbReference>
<evidence type="ECO:0000256" key="5">
    <source>
        <dbReference type="SAM" id="Coils"/>
    </source>
</evidence>
<dbReference type="Pfam" id="PF02518">
    <property type="entry name" value="HATPase_c"/>
    <property type="match status" value="1"/>
</dbReference>
<dbReference type="SMART" id="SM00388">
    <property type="entry name" value="HisKA"/>
    <property type="match status" value="1"/>
</dbReference>
<dbReference type="Pfam" id="PF00512">
    <property type="entry name" value="HisKA"/>
    <property type="match status" value="1"/>
</dbReference>
<feature type="domain" description="Response regulatory" evidence="7">
    <location>
        <begin position="268"/>
        <end position="384"/>
    </location>
</feature>
<keyword evidence="3 4" id="KW-0597">Phosphoprotein</keyword>
<dbReference type="SUPFAM" id="SSF55874">
    <property type="entry name" value="ATPase domain of HSP90 chaperone/DNA topoisomerase II/histidine kinase"/>
    <property type="match status" value="1"/>
</dbReference>
<dbReference type="CDD" id="cd00082">
    <property type="entry name" value="HisKA"/>
    <property type="match status" value="1"/>
</dbReference>
<feature type="modified residue" description="4-aspartylphosphate" evidence="4">
    <location>
        <position position="317"/>
    </location>
</feature>
<dbReference type="CDD" id="cd00156">
    <property type="entry name" value="REC"/>
    <property type="match status" value="1"/>
</dbReference>
<dbReference type="InterPro" id="IPR003661">
    <property type="entry name" value="HisK_dim/P_dom"/>
</dbReference>
<feature type="coiled-coil region" evidence="5">
    <location>
        <begin position="379"/>
        <end position="433"/>
    </location>
</feature>
<dbReference type="EMBL" id="CP104694">
    <property type="protein sequence ID" value="UXI66649.1"/>
    <property type="molecule type" value="Genomic_DNA"/>
</dbReference>
<dbReference type="InterPro" id="IPR003594">
    <property type="entry name" value="HATPase_dom"/>
</dbReference>
<dbReference type="PRINTS" id="PR00344">
    <property type="entry name" value="BCTRLSENSOR"/>
</dbReference>
<accession>A0ABY6B9F8</accession>
<feature type="domain" description="Histidine kinase" evidence="6">
    <location>
        <begin position="440"/>
        <end position="654"/>
    </location>
</feature>
<dbReference type="SUPFAM" id="SSF47384">
    <property type="entry name" value="Homodimeric domain of signal transducing histidine kinase"/>
    <property type="match status" value="1"/>
</dbReference>
<feature type="modified residue" description="4-aspartylphosphate" evidence="4">
    <location>
        <position position="53"/>
    </location>
</feature>
<reference evidence="8" key="1">
    <citation type="submission" date="2022-09" db="EMBL/GenBank/DDBJ databases">
        <title>Tahibacter sp. nov., isolated from a fresh water.</title>
        <authorList>
            <person name="Baek J.H."/>
            <person name="Lee J.K."/>
            <person name="Kim J.M."/>
            <person name="Jeon C.O."/>
        </authorList>
    </citation>
    <scope>NUCLEOTIDE SEQUENCE</scope>
    <source>
        <strain evidence="8">W38</strain>
    </source>
</reference>
<protein>
    <recommendedName>
        <fullName evidence="2">histidine kinase</fullName>
        <ecNumber evidence="2">2.7.13.3</ecNumber>
    </recommendedName>
</protein>
<keyword evidence="9" id="KW-1185">Reference proteome</keyword>
<proteinExistence type="predicted"/>
<sequence length="658" mass="72051">MSEPVLIVDDSLTVRMDLVDAFEAAGYQPIACGSVAEAQRVLAGQSPAVVILDVVLPDGDGITLLGEIRAREESPSPVVLMLSTEAEVRDRIRGLRTGADEYVGKPYDSGYVVAKVRELLRTRDGNPTEGPNVLLIDDSATFRHELATALTANGYSVRTAASGEEGLRAAADQPPGVILVDGVLPGIDGATVIRRLRLDTLLRSVPAVLLTGSEGPVSELRALEAGADAYLRKDEDLDLILAKLDAVVRSASTRQTIDSAQSLLGPKKVLAVDDSLTFLHEMADSLRSEGYEVILAHSGEEALDLLAVQSVDCILLDLIMPGLGGEETCRRIKSTPMVRDVPLILLTALEDRTAMVQGLAAGADDYIAKSSDVEILKARIRAQLRRKQFEDENRRIRDELLQHELAAAEARAVRELAAARAVLVDELEQKNRELEAFSYSVSHDLRGPLRVIDGLSQACLEDYGGRLEEEGRGYLQRVCDAARRMGELIDDLLALSWVGRTDLRRESVDLSTMARGVADELRRKERHRQVTVNVEDGLVVEADSRLMRIVLENLLGNAWKFTSRTDDARIDFGTERLPDGMAFRIRDNGAGFDMAFAEKLFRPFQRLHDETQYPGTGIGLATIQRIIDRHGGITWATGEIGRGATLYFTLPEERGRSS</sequence>
<name>A0ABY6B9F8_9GAMM</name>
<evidence type="ECO:0000259" key="7">
    <source>
        <dbReference type="PROSITE" id="PS50110"/>
    </source>
</evidence>
<dbReference type="PANTHER" id="PTHR43547">
    <property type="entry name" value="TWO-COMPONENT HISTIDINE KINASE"/>
    <property type="match status" value="1"/>
</dbReference>
<dbReference type="InterPro" id="IPR004358">
    <property type="entry name" value="Sig_transdc_His_kin-like_C"/>
</dbReference>
<dbReference type="SUPFAM" id="SSF52172">
    <property type="entry name" value="CheY-like"/>
    <property type="match status" value="3"/>
</dbReference>
<evidence type="ECO:0000313" key="8">
    <source>
        <dbReference type="EMBL" id="UXI66649.1"/>
    </source>
</evidence>
<evidence type="ECO:0000256" key="4">
    <source>
        <dbReference type="PROSITE-ProRule" id="PRU00169"/>
    </source>
</evidence>
<dbReference type="PROSITE" id="PS50110">
    <property type="entry name" value="RESPONSE_REGULATORY"/>
    <property type="match status" value="3"/>
</dbReference>
<gene>
    <name evidence="8" type="ORF">N4264_18090</name>
</gene>
<organism evidence="8 9">
    <name type="scientific">Tahibacter amnicola</name>
    <dbReference type="NCBI Taxonomy" id="2976241"/>
    <lineage>
        <taxon>Bacteria</taxon>
        <taxon>Pseudomonadati</taxon>
        <taxon>Pseudomonadota</taxon>
        <taxon>Gammaproteobacteria</taxon>
        <taxon>Lysobacterales</taxon>
        <taxon>Rhodanobacteraceae</taxon>
        <taxon>Tahibacter</taxon>
    </lineage>
</organism>
<dbReference type="PROSITE" id="PS50109">
    <property type="entry name" value="HIS_KIN"/>
    <property type="match status" value="1"/>
</dbReference>
<dbReference type="CDD" id="cd17574">
    <property type="entry name" value="REC_OmpR"/>
    <property type="match status" value="1"/>
</dbReference>
<evidence type="ECO:0000313" key="9">
    <source>
        <dbReference type="Proteomes" id="UP001064632"/>
    </source>
</evidence>
<dbReference type="InterPro" id="IPR001789">
    <property type="entry name" value="Sig_transdc_resp-reg_receiver"/>
</dbReference>
<dbReference type="PANTHER" id="PTHR43547:SF2">
    <property type="entry name" value="HYBRID SIGNAL TRANSDUCTION HISTIDINE KINASE C"/>
    <property type="match status" value="1"/>
</dbReference>
<dbReference type="Proteomes" id="UP001064632">
    <property type="component" value="Chromosome"/>
</dbReference>